<dbReference type="RefSeq" id="WP_053168085.1">
    <property type="nucleotide sequence ID" value="NZ_LGUV01000005.1"/>
</dbReference>
<protein>
    <recommendedName>
        <fullName evidence="4">DUF3103 domain-containing protein</fullName>
    </recommendedName>
</protein>
<keyword evidence="1" id="KW-0732">Signal</keyword>
<evidence type="ECO:0000313" key="3">
    <source>
        <dbReference type="Proteomes" id="UP000037084"/>
    </source>
</evidence>
<dbReference type="InterPro" id="IPR021452">
    <property type="entry name" value="DUF3103"/>
</dbReference>
<sequence length="378" mass="41086">MRRYSRWRSAVVAVTASLVAVTASPIMAAPVAAAPKPASSASEVVKAEQQVARALARSLADTTWRSRVQEAALKSDQVEIAALAKQAPSQLRSSLASADKLINTAKGLQASESLLRLRLGDPSMRSGLTKGATPLVTAAAVQDSARTVIAYDARGVAHELDARKAPAQPVYVIDIDSSRSVAEGLRVLNEELQRHGMSSSAVTKPGSQAQLSAGAAGIWTTKINQVYLTNDEEPWVKGDAEIYTLVAGFGHDGKVRIDTVDMPYLDKDGTVYRPNQVLVNWSNYKYNMADAVMMEEDGGINYRDLAKALVAILLTVFDQGMYIPLVNAILDAMPDEWWTDSPDYVDSWYTLSKTDRGTRYGARGNGWMSVEPYFVQRL</sequence>
<feature type="signal peptide" evidence="1">
    <location>
        <begin position="1"/>
        <end position="28"/>
    </location>
</feature>
<evidence type="ECO:0000256" key="1">
    <source>
        <dbReference type="SAM" id="SignalP"/>
    </source>
</evidence>
<gene>
    <name evidence="2" type="ORF">ADK75_03750</name>
</gene>
<name>A0A0L8N4B6_STRVG</name>
<dbReference type="Proteomes" id="UP000037084">
    <property type="component" value="Unassembled WGS sequence"/>
</dbReference>
<dbReference type="EMBL" id="LGUV01000005">
    <property type="protein sequence ID" value="KOG57522.1"/>
    <property type="molecule type" value="Genomic_DNA"/>
</dbReference>
<proteinExistence type="predicted"/>
<evidence type="ECO:0008006" key="4">
    <source>
        <dbReference type="Google" id="ProtNLM"/>
    </source>
</evidence>
<dbReference type="AlphaFoldDB" id="A0A0L8N4B6"/>
<evidence type="ECO:0000313" key="2">
    <source>
        <dbReference type="EMBL" id="KOG57522.1"/>
    </source>
</evidence>
<feature type="chain" id="PRO_5005588003" description="DUF3103 domain-containing protein" evidence="1">
    <location>
        <begin position="29"/>
        <end position="378"/>
    </location>
</feature>
<dbReference type="PATRIC" id="fig|1961.12.peg.790"/>
<reference evidence="3" key="1">
    <citation type="submission" date="2015-07" db="EMBL/GenBank/DDBJ databases">
        <authorList>
            <consortium name="Consortium for Microbial Forensics and Genomics (microFORGE)"/>
            <person name="Knight B.M."/>
            <person name="Roberts D.P."/>
            <person name="Lin D."/>
            <person name="Hari K."/>
            <person name="Fletcher J."/>
            <person name="Melcher U."/>
            <person name="Blagden T."/>
            <person name="Winegar R.A."/>
        </authorList>
    </citation>
    <scope>NUCLEOTIDE SEQUENCE [LARGE SCALE GENOMIC DNA]</scope>
    <source>
        <strain evidence="3">NRRL B-1447</strain>
    </source>
</reference>
<comment type="caution">
    <text evidence="2">The sequence shown here is derived from an EMBL/GenBank/DDBJ whole genome shotgun (WGS) entry which is preliminary data.</text>
</comment>
<dbReference type="Pfam" id="PF11301">
    <property type="entry name" value="DUF3103"/>
    <property type="match status" value="1"/>
</dbReference>
<organism evidence="2 3">
    <name type="scientific">Streptomyces virginiae</name>
    <name type="common">Streptomyces cinnamonensis</name>
    <dbReference type="NCBI Taxonomy" id="1961"/>
    <lineage>
        <taxon>Bacteria</taxon>
        <taxon>Bacillati</taxon>
        <taxon>Actinomycetota</taxon>
        <taxon>Actinomycetes</taxon>
        <taxon>Kitasatosporales</taxon>
        <taxon>Streptomycetaceae</taxon>
        <taxon>Streptomyces</taxon>
    </lineage>
</organism>
<dbReference type="OrthoDB" id="6190837at2"/>
<accession>A0A0L8N4B6</accession>